<comment type="similarity">
    <text evidence="1 9 11">Belongs to the peptidase A8 family.</text>
</comment>
<evidence type="ECO:0000256" key="2">
    <source>
        <dbReference type="ARBA" id="ARBA00022475"/>
    </source>
</evidence>
<feature type="transmembrane region" description="Helical" evidence="9">
    <location>
        <begin position="63"/>
        <end position="80"/>
    </location>
</feature>
<dbReference type="PANTHER" id="PTHR33695:SF1">
    <property type="entry name" value="LIPOPROTEIN SIGNAL PEPTIDASE"/>
    <property type="match status" value="1"/>
</dbReference>
<keyword evidence="8 9" id="KW-0472">Membrane</keyword>
<keyword evidence="7 9" id="KW-1133">Transmembrane helix</keyword>
<dbReference type="EMBL" id="UHIC01000001">
    <property type="protein sequence ID" value="SUO94454.1"/>
    <property type="molecule type" value="Genomic_DNA"/>
</dbReference>
<dbReference type="GO" id="GO:0005886">
    <property type="term" value="C:plasma membrane"/>
    <property type="evidence" value="ECO:0007669"/>
    <property type="project" value="UniProtKB-SubCell"/>
</dbReference>
<evidence type="ECO:0000256" key="10">
    <source>
        <dbReference type="RuleBase" id="RU000594"/>
    </source>
</evidence>
<comment type="pathway">
    <text evidence="9">Protein modification; lipoprotein biosynthesis (signal peptide cleavage).</text>
</comment>
<feature type="active site" evidence="9">
    <location>
        <position position="115"/>
    </location>
</feature>
<evidence type="ECO:0000256" key="1">
    <source>
        <dbReference type="ARBA" id="ARBA00006139"/>
    </source>
</evidence>
<evidence type="ECO:0000256" key="6">
    <source>
        <dbReference type="ARBA" id="ARBA00022801"/>
    </source>
</evidence>
<organism evidence="13 14">
    <name type="scientific">Suttonella ornithocola</name>
    <dbReference type="NCBI Taxonomy" id="279832"/>
    <lineage>
        <taxon>Bacteria</taxon>
        <taxon>Pseudomonadati</taxon>
        <taxon>Pseudomonadota</taxon>
        <taxon>Gammaproteobacteria</taxon>
        <taxon>Cardiobacteriales</taxon>
        <taxon>Cardiobacteriaceae</taxon>
        <taxon>Suttonella</taxon>
    </lineage>
</organism>
<keyword evidence="14" id="KW-1185">Reference proteome</keyword>
<evidence type="ECO:0000256" key="12">
    <source>
        <dbReference type="SAM" id="SignalP"/>
    </source>
</evidence>
<dbReference type="Pfam" id="PF01252">
    <property type="entry name" value="Peptidase_A8"/>
    <property type="match status" value="1"/>
</dbReference>
<comment type="subcellular location">
    <subcellularLocation>
        <location evidence="9">Cell membrane</location>
        <topology evidence="9">Multi-pass membrane protein</topology>
    </subcellularLocation>
</comment>
<dbReference type="PANTHER" id="PTHR33695">
    <property type="entry name" value="LIPOPROTEIN SIGNAL PEPTIDASE"/>
    <property type="match status" value="1"/>
</dbReference>
<feature type="chain" id="PRO_5016805500" description="Lipoprotein signal peptidase" evidence="12">
    <location>
        <begin position="16"/>
        <end position="157"/>
    </location>
</feature>
<keyword evidence="4 9" id="KW-0812">Transmembrane</keyword>
<dbReference type="AlphaFoldDB" id="A0A380MQL0"/>
<gene>
    <name evidence="9 13" type="primary">lspA</name>
    <name evidence="13" type="ORF">NCTC13337_00749</name>
</gene>
<feature type="signal peptide" evidence="12">
    <location>
        <begin position="1"/>
        <end position="15"/>
    </location>
</feature>
<feature type="transmembrane region" description="Helical" evidence="9">
    <location>
        <begin position="125"/>
        <end position="149"/>
    </location>
</feature>
<feature type="active site" evidence="9">
    <location>
        <position position="133"/>
    </location>
</feature>
<reference evidence="13 14" key="1">
    <citation type="submission" date="2018-06" db="EMBL/GenBank/DDBJ databases">
        <authorList>
            <consortium name="Pathogen Informatics"/>
            <person name="Doyle S."/>
        </authorList>
    </citation>
    <scope>NUCLEOTIDE SEQUENCE [LARGE SCALE GENOMIC DNA]</scope>
    <source>
        <strain evidence="13 14">NCTC13337</strain>
    </source>
</reference>
<dbReference type="GO" id="GO:0004190">
    <property type="term" value="F:aspartic-type endopeptidase activity"/>
    <property type="evidence" value="ECO:0007669"/>
    <property type="project" value="UniProtKB-UniRule"/>
</dbReference>
<dbReference type="UniPathway" id="UPA00665"/>
<comment type="caution">
    <text evidence="9">Lacks conserved residue(s) required for the propagation of feature annotation.</text>
</comment>
<evidence type="ECO:0000256" key="11">
    <source>
        <dbReference type="RuleBase" id="RU004181"/>
    </source>
</evidence>
<keyword evidence="12" id="KW-0732">Signal</keyword>
<dbReference type="PRINTS" id="PR00781">
    <property type="entry name" value="LIPOSIGPTASE"/>
</dbReference>
<dbReference type="InterPro" id="IPR001872">
    <property type="entry name" value="Peptidase_A8"/>
</dbReference>
<comment type="function">
    <text evidence="9 10">This protein specifically catalyzes the removal of signal peptides from prolipoproteins.</text>
</comment>
<evidence type="ECO:0000256" key="7">
    <source>
        <dbReference type="ARBA" id="ARBA00022989"/>
    </source>
</evidence>
<evidence type="ECO:0000313" key="13">
    <source>
        <dbReference type="EMBL" id="SUO94454.1"/>
    </source>
</evidence>
<evidence type="ECO:0000256" key="8">
    <source>
        <dbReference type="ARBA" id="ARBA00023136"/>
    </source>
</evidence>
<dbReference type="Proteomes" id="UP000254601">
    <property type="component" value="Unassembled WGS sequence"/>
</dbReference>
<evidence type="ECO:0000256" key="5">
    <source>
        <dbReference type="ARBA" id="ARBA00022750"/>
    </source>
</evidence>
<keyword evidence="5 9" id="KW-0064">Aspartyl protease</keyword>
<dbReference type="EC" id="3.4.23.36" evidence="9"/>
<keyword evidence="2 9" id="KW-1003">Cell membrane</keyword>
<accession>A0A380MQL0</accession>
<dbReference type="HAMAP" id="MF_00161">
    <property type="entry name" value="LspA"/>
    <property type="match status" value="1"/>
</dbReference>
<keyword evidence="3 9" id="KW-0645">Protease</keyword>
<dbReference type="PROSITE" id="PS00855">
    <property type="entry name" value="SPASE_II"/>
    <property type="match status" value="1"/>
</dbReference>
<keyword evidence="13" id="KW-0449">Lipoprotein</keyword>
<evidence type="ECO:0000256" key="9">
    <source>
        <dbReference type="HAMAP-Rule" id="MF_00161"/>
    </source>
</evidence>
<feature type="transmembrane region" description="Helical" evidence="9">
    <location>
        <begin position="87"/>
        <end position="105"/>
    </location>
</feature>
<dbReference type="OrthoDB" id="9810259at2"/>
<dbReference type="RefSeq" id="WP_072576136.1">
    <property type="nucleotide sequence ID" value="NZ_LWHB01000053.1"/>
</dbReference>
<dbReference type="GO" id="GO:0006508">
    <property type="term" value="P:proteolysis"/>
    <property type="evidence" value="ECO:0007669"/>
    <property type="project" value="UniProtKB-KW"/>
</dbReference>
<protein>
    <recommendedName>
        <fullName evidence="9">Lipoprotein signal peptidase</fullName>
        <ecNumber evidence="9">3.4.23.36</ecNumber>
    </recommendedName>
    <alternativeName>
        <fullName evidence="9">Prolipoprotein signal peptidase</fullName>
    </alternativeName>
    <alternativeName>
        <fullName evidence="9">Signal peptidase II</fullName>
        <shortName evidence="9">SPase II</shortName>
    </alternativeName>
</protein>
<name>A0A380MQL0_9GAMM</name>
<dbReference type="NCBIfam" id="TIGR00077">
    <property type="entry name" value="lspA"/>
    <property type="match status" value="1"/>
</dbReference>
<evidence type="ECO:0000256" key="3">
    <source>
        <dbReference type="ARBA" id="ARBA00022670"/>
    </source>
</evidence>
<sequence length="157" mass="17830">MSKLFSLIMAAAWFAADYFSKEWALTTLSQHSIQVNDWMNFRLAFNPGAAFSFLAGQDGWQRWFFAALAVVVSLWLLYSLMVDKLSILSRIGYAAILGGAVGNLYDRLIHGHVIDFIQWHYQNHYWPTFNIADVGITVGVATVILDGLFNRKASRKY</sequence>
<comment type="catalytic activity">
    <reaction evidence="9 10">
        <text>Release of signal peptides from bacterial membrane prolipoproteins. Hydrolyzes -Xaa-Yaa-Zaa-|-(S,diacylglyceryl)Cys-, in which Xaa is hydrophobic (preferably Leu), and Yaa (Ala or Ser) and Zaa (Gly or Ala) have small, neutral side chains.</text>
        <dbReference type="EC" id="3.4.23.36"/>
    </reaction>
</comment>
<keyword evidence="6 9" id="KW-0378">Hydrolase</keyword>
<evidence type="ECO:0000313" key="14">
    <source>
        <dbReference type="Proteomes" id="UP000254601"/>
    </source>
</evidence>
<proteinExistence type="inferred from homology"/>
<evidence type="ECO:0000256" key="4">
    <source>
        <dbReference type="ARBA" id="ARBA00022692"/>
    </source>
</evidence>